<dbReference type="SUPFAM" id="SSF55931">
    <property type="entry name" value="Glutamine synthetase/guanido kinase"/>
    <property type="match status" value="1"/>
</dbReference>
<comment type="catalytic activity">
    <reaction evidence="9 11">
        <text>L-aspartyl-tRNA(Asn) + L-glutamine + ATP + H2O = L-asparaginyl-tRNA(Asn) + L-glutamate + ADP + phosphate + 2 H(+)</text>
        <dbReference type="Rhea" id="RHEA:14513"/>
        <dbReference type="Rhea" id="RHEA-COMP:9674"/>
        <dbReference type="Rhea" id="RHEA-COMP:9677"/>
        <dbReference type="ChEBI" id="CHEBI:15377"/>
        <dbReference type="ChEBI" id="CHEBI:15378"/>
        <dbReference type="ChEBI" id="CHEBI:29985"/>
        <dbReference type="ChEBI" id="CHEBI:30616"/>
        <dbReference type="ChEBI" id="CHEBI:43474"/>
        <dbReference type="ChEBI" id="CHEBI:58359"/>
        <dbReference type="ChEBI" id="CHEBI:78515"/>
        <dbReference type="ChEBI" id="CHEBI:78516"/>
        <dbReference type="ChEBI" id="CHEBI:456216"/>
    </reaction>
</comment>
<evidence type="ECO:0000256" key="5">
    <source>
        <dbReference type="ARBA" id="ARBA00022741"/>
    </source>
</evidence>
<dbReference type="PANTHER" id="PTHR11659">
    <property type="entry name" value="GLUTAMYL-TRNA GLN AMIDOTRANSFERASE SUBUNIT B MITOCHONDRIAL AND PROKARYOTIC PET112-RELATED"/>
    <property type="match status" value="1"/>
</dbReference>
<dbReference type="NCBIfam" id="TIGR00133">
    <property type="entry name" value="gatB"/>
    <property type="match status" value="1"/>
</dbReference>
<evidence type="ECO:0000256" key="9">
    <source>
        <dbReference type="ARBA" id="ARBA00047380"/>
    </source>
</evidence>
<feature type="domain" description="Asn/Gln amidotransferase" evidence="12">
    <location>
        <begin position="332"/>
        <end position="481"/>
    </location>
</feature>
<dbReference type="InterPro" id="IPR023168">
    <property type="entry name" value="GatB_Yqey_C_2"/>
</dbReference>
<evidence type="ECO:0000256" key="3">
    <source>
        <dbReference type="ARBA" id="ARBA00016923"/>
    </source>
</evidence>
<dbReference type="InterPro" id="IPR042114">
    <property type="entry name" value="GatB_C_1"/>
</dbReference>
<evidence type="ECO:0000256" key="7">
    <source>
        <dbReference type="ARBA" id="ARBA00022917"/>
    </source>
</evidence>
<proteinExistence type="inferred from homology"/>
<dbReference type="InterPro" id="IPR017958">
    <property type="entry name" value="Gln-tRNA_amidoTrfase_suB_CS"/>
</dbReference>
<evidence type="ECO:0000256" key="4">
    <source>
        <dbReference type="ARBA" id="ARBA00022598"/>
    </source>
</evidence>
<dbReference type="Gene3D" id="1.10.150.380">
    <property type="entry name" value="GatB domain, N-terminal subdomain"/>
    <property type="match status" value="1"/>
</dbReference>
<comment type="caution">
    <text evidence="13">The sequence shown here is derived from an EMBL/GenBank/DDBJ whole genome shotgun (WGS) entry which is preliminary data.</text>
</comment>
<keyword evidence="4 11" id="KW-0436">Ligase</keyword>
<evidence type="ECO:0000256" key="11">
    <source>
        <dbReference type="HAMAP-Rule" id="MF_00121"/>
    </source>
</evidence>
<dbReference type="SMART" id="SM00845">
    <property type="entry name" value="GatB_Yqey"/>
    <property type="match status" value="1"/>
</dbReference>
<dbReference type="GO" id="GO:0016874">
    <property type="term" value="F:ligase activity"/>
    <property type="evidence" value="ECO:0007669"/>
    <property type="project" value="UniProtKB-KW"/>
</dbReference>
<dbReference type="InterPro" id="IPR017959">
    <property type="entry name" value="Asn/Gln-tRNA_amidoTrfase_suB/E"/>
</dbReference>
<keyword evidence="6 11" id="KW-0067">ATP-binding</keyword>
<dbReference type="EC" id="6.3.5.-" evidence="11"/>
<dbReference type="SUPFAM" id="SSF89095">
    <property type="entry name" value="GatB/YqeY motif"/>
    <property type="match status" value="1"/>
</dbReference>
<keyword evidence="7 11" id="KW-0648">Protein biosynthesis</keyword>
<dbReference type="InterPro" id="IPR003789">
    <property type="entry name" value="Asn/Gln_tRNA_amidoTrase-B-like"/>
</dbReference>
<dbReference type="InterPro" id="IPR006075">
    <property type="entry name" value="Asn/Gln-tRNA_Trfase_suB/E_cat"/>
</dbReference>
<organism evidence="13 14">
    <name type="scientific">Candidatus Magnetaquiglobus chichijimensis</name>
    <dbReference type="NCBI Taxonomy" id="3141448"/>
    <lineage>
        <taxon>Bacteria</taxon>
        <taxon>Pseudomonadati</taxon>
        <taxon>Pseudomonadota</taxon>
        <taxon>Magnetococcia</taxon>
        <taxon>Magnetococcales</taxon>
        <taxon>Candidatus Magnetaquicoccaceae</taxon>
        <taxon>Candidatus Magnetaquiglobus</taxon>
    </lineage>
</organism>
<dbReference type="NCBIfam" id="NF004014">
    <property type="entry name" value="PRK05477.1-4"/>
    <property type="match status" value="1"/>
</dbReference>
<sequence length="482" mass="53263">MTIQDRYETVIGLEIHTQLATRSKIFCGCPNRFGAPPNTQICPVCAAFPGVLPVLNTAVLDLAIMTGLALNGTIRTRNEFARKNYFYPDLPAGYQISQFELPIVEHGALMIELEDAPRKRIGITRAHMEVDAGKSLHEGIVGASWVDLNRTGTPLLEIVTEPDLRSAAETGMFLKKLRALVRHLGVCDGNMEEGSFRCDANVSVRRFGDPKLGTRAEIKNLNSIRNVMRAIDYEVERQIDLIEAGEKVVQETRLWDANQNHTRTMRGKEEAHDYRYFPEPDLPVVVITPERIAAVRATMPELPDEKFARFQAEFGLNDYDAGVLTADREMADYFEAALAVARPADPKTVANWVTVELLGRLNREGMEIGQSPVLAEALGKLVHMIHAGVIHGKIAKTVFAHLWEQGGDPQKIVEERGLVQVSDQGAIEAEVDRVLAAHGEKIAQYRAGKTQLLGFFVGEVMKATRGKANPGVVNGLLKDKLA</sequence>
<gene>
    <name evidence="11 13" type="primary">gatB</name>
    <name evidence="13" type="ORF">SIID45300_03293</name>
</gene>
<dbReference type="InterPro" id="IPR018027">
    <property type="entry name" value="Asn/Gln_amidotransferase"/>
</dbReference>
<evidence type="ECO:0000313" key="14">
    <source>
        <dbReference type="Proteomes" id="UP001628193"/>
    </source>
</evidence>
<evidence type="ECO:0000256" key="2">
    <source>
        <dbReference type="ARBA" id="ARBA00011123"/>
    </source>
</evidence>
<keyword evidence="14" id="KW-1185">Reference proteome</keyword>
<dbReference type="PROSITE" id="PS01234">
    <property type="entry name" value="GATB"/>
    <property type="match status" value="1"/>
</dbReference>
<dbReference type="InterPro" id="IPR014746">
    <property type="entry name" value="Gln_synth/guanido_kin_cat_dom"/>
</dbReference>
<comment type="subunit">
    <text evidence="2 11">Heterotrimer of A, B and C subunits.</text>
</comment>
<dbReference type="Pfam" id="PF02934">
    <property type="entry name" value="GatB_N"/>
    <property type="match status" value="1"/>
</dbReference>
<protein>
    <recommendedName>
        <fullName evidence="3 11">Aspartyl/glutamyl-tRNA(Asn/Gln) amidotransferase subunit B</fullName>
        <shortName evidence="11">Asp/Glu-ADT subunit B</shortName>
        <ecNumber evidence="11">6.3.5.-</ecNumber>
    </recommendedName>
</protein>
<evidence type="ECO:0000313" key="13">
    <source>
        <dbReference type="EMBL" id="GAB0058933.1"/>
    </source>
</evidence>
<dbReference type="NCBIfam" id="NF004015">
    <property type="entry name" value="PRK05477.1-5"/>
    <property type="match status" value="1"/>
</dbReference>
<comment type="function">
    <text evidence="8 11">Allows the formation of correctly charged Asn-tRNA(Asn) or Gln-tRNA(Gln) through the transamidation of misacylated Asp-tRNA(Asn) or Glu-tRNA(Gln) in organisms which lack either or both of asparaginyl-tRNA or glutaminyl-tRNA synthetases. The reaction takes place in the presence of glutamine and ATP through an activated phospho-Asp-tRNA(Asn) or phospho-Glu-tRNA(Gln).</text>
</comment>
<reference evidence="13 14" key="1">
    <citation type="submission" date="2024-05" db="EMBL/GenBank/DDBJ databases">
        <authorList>
            <consortium name="Candidatus Magnetaquicoccaceae bacterium FCR-1 genome sequencing consortium"/>
            <person name="Shimoshige H."/>
            <person name="Shimamura S."/>
            <person name="Taoka A."/>
            <person name="Kobayashi H."/>
            <person name="Maekawa T."/>
        </authorList>
    </citation>
    <scope>NUCLEOTIDE SEQUENCE [LARGE SCALE GENOMIC DNA]</scope>
    <source>
        <strain evidence="13 14">FCR-1</strain>
    </source>
</reference>
<evidence type="ECO:0000256" key="10">
    <source>
        <dbReference type="ARBA" id="ARBA00047913"/>
    </source>
</evidence>
<dbReference type="EMBL" id="BAAFGK010000005">
    <property type="protein sequence ID" value="GAB0058933.1"/>
    <property type="molecule type" value="Genomic_DNA"/>
</dbReference>
<dbReference type="Proteomes" id="UP001628193">
    <property type="component" value="Unassembled WGS sequence"/>
</dbReference>
<dbReference type="Gene3D" id="1.10.10.410">
    <property type="match status" value="1"/>
</dbReference>
<dbReference type="HAMAP" id="MF_00121">
    <property type="entry name" value="GatB"/>
    <property type="match status" value="1"/>
</dbReference>
<dbReference type="InterPro" id="IPR004413">
    <property type="entry name" value="GatB"/>
</dbReference>
<dbReference type="NCBIfam" id="NF004012">
    <property type="entry name" value="PRK05477.1-2"/>
    <property type="match status" value="1"/>
</dbReference>
<keyword evidence="5 11" id="KW-0547">Nucleotide-binding</keyword>
<evidence type="ECO:0000256" key="8">
    <source>
        <dbReference type="ARBA" id="ARBA00024799"/>
    </source>
</evidence>
<name>A0ABQ0CDF7_9PROT</name>
<accession>A0ABQ0CDF7</accession>
<dbReference type="Pfam" id="PF02637">
    <property type="entry name" value="GatB_Yqey"/>
    <property type="match status" value="1"/>
</dbReference>
<evidence type="ECO:0000256" key="1">
    <source>
        <dbReference type="ARBA" id="ARBA00005306"/>
    </source>
</evidence>
<comment type="catalytic activity">
    <reaction evidence="10 11">
        <text>L-glutamyl-tRNA(Gln) + L-glutamine + ATP + H2O = L-glutaminyl-tRNA(Gln) + L-glutamate + ADP + phosphate + H(+)</text>
        <dbReference type="Rhea" id="RHEA:17521"/>
        <dbReference type="Rhea" id="RHEA-COMP:9681"/>
        <dbReference type="Rhea" id="RHEA-COMP:9684"/>
        <dbReference type="ChEBI" id="CHEBI:15377"/>
        <dbReference type="ChEBI" id="CHEBI:15378"/>
        <dbReference type="ChEBI" id="CHEBI:29985"/>
        <dbReference type="ChEBI" id="CHEBI:30616"/>
        <dbReference type="ChEBI" id="CHEBI:43474"/>
        <dbReference type="ChEBI" id="CHEBI:58359"/>
        <dbReference type="ChEBI" id="CHEBI:78520"/>
        <dbReference type="ChEBI" id="CHEBI:78521"/>
        <dbReference type="ChEBI" id="CHEBI:456216"/>
    </reaction>
</comment>
<dbReference type="RefSeq" id="WP_420906650.1">
    <property type="nucleotide sequence ID" value="NZ_BAAFGK010000005.1"/>
</dbReference>
<evidence type="ECO:0000259" key="12">
    <source>
        <dbReference type="SMART" id="SM00845"/>
    </source>
</evidence>
<comment type="similarity">
    <text evidence="1 11">Belongs to the GatB/GatE family. GatB subfamily.</text>
</comment>
<reference evidence="13 14" key="2">
    <citation type="submission" date="2024-09" db="EMBL/GenBank/DDBJ databases">
        <title>Draft genome sequence of Candidatus Magnetaquicoccaceae bacterium FCR-1.</title>
        <authorList>
            <person name="Shimoshige H."/>
            <person name="Shimamura S."/>
            <person name="Taoka A."/>
            <person name="Kobayashi H."/>
            <person name="Maekawa T."/>
        </authorList>
    </citation>
    <scope>NUCLEOTIDE SEQUENCE [LARGE SCALE GENOMIC DNA]</scope>
    <source>
        <strain evidence="13 14">FCR-1</strain>
    </source>
</reference>
<dbReference type="PANTHER" id="PTHR11659:SF0">
    <property type="entry name" value="GLUTAMYL-TRNA(GLN) AMIDOTRANSFERASE SUBUNIT B, MITOCHONDRIAL"/>
    <property type="match status" value="1"/>
</dbReference>
<evidence type="ECO:0000256" key="6">
    <source>
        <dbReference type="ARBA" id="ARBA00022840"/>
    </source>
</evidence>